<evidence type="ECO:0000313" key="5">
    <source>
        <dbReference type="Proteomes" id="UP000239068"/>
    </source>
</evidence>
<keyword evidence="2" id="KW-0732">Signal</keyword>
<dbReference type="EMBL" id="MSCM01000001">
    <property type="protein sequence ID" value="PQJ82279.1"/>
    <property type="molecule type" value="Genomic_DNA"/>
</dbReference>
<dbReference type="Gene3D" id="1.25.40.10">
    <property type="entry name" value="Tetratricopeptide repeat domain"/>
    <property type="match status" value="1"/>
</dbReference>
<dbReference type="OrthoDB" id="742239at2"/>
<dbReference type="Pfam" id="PF19413">
    <property type="entry name" value="YaiO"/>
    <property type="match status" value="1"/>
</dbReference>
<dbReference type="Pfam" id="PF14559">
    <property type="entry name" value="TPR_19"/>
    <property type="match status" value="1"/>
</dbReference>
<feature type="domain" description="YaiO beta-barrel" evidence="3">
    <location>
        <begin position="184"/>
        <end position="356"/>
    </location>
</feature>
<dbReference type="SUPFAM" id="SSF48452">
    <property type="entry name" value="TPR-like"/>
    <property type="match status" value="1"/>
</dbReference>
<dbReference type="InterPro" id="IPR030887">
    <property type="entry name" value="Beta-barrel_YaiO"/>
</dbReference>
<comment type="caution">
    <text evidence="4">The sequence shown here is derived from an EMBL/GenBank/DDBJ whole genome shotgun (WGS) entry which is preliminary data.</text>
</comment>
<dbReference type="InterPro" id="IPR011990">
    <property type="entry name" value="TPR-like_helical_dom_sf"/>
</dbReference>
<evidence type="ECO:0000256" key="1">
    <source>
        <dbReference type="PROSITE-ProRule" id="PRU00339"/>
    </source>
</evidence>
<protein>
    <recommendedName>
        <fullName evidence="3">YaiO beta-barrel domain-containing protein</fullName>
    </recommendedName>
</protein>
<evidence type="ECO:0000313" key="4">
    <source>
        <dbReference type="EMBL" id="PQJ82279.1"/>
    </source>
</evidence>
<dbReference type="NCBIfam" id="TIGR04390">
    <property type="entry name" value="OMP_YaiO_dom"/>
    <property type="match status" value="1"/>
</dbReference>
<gene>
    <name evidence="4" type="ORF">BTO16_06685</name>
</gene>
<feature type="chain" id="PRO_5015683770" description="YaiO beta-barrel domain-containing protein" evidence="2">
    <location>
        <begin position="24"/>
        <end position="425"/>
    </location>
</feature>
<organism evidence="4 5">
    <name type="scientific">Polaribacter glomeratus</name>
    <dbReference type="NCBI Taxonomy" id="102"/>
    <lineage>
        <taxon>Bacteria</taxon>
        <taxon>Pseudomonadati</taxon>
        <taxon>Bacteroidota</taxon>
        <taxon>Flavobacteriia</taxon>
        <taxon>Flavobacteriales</taxon>
        <taxon>Flavobacteriaceae</taxon>
    </lineage>
</organism>
<accession>A0A2S7WXG3</accession>
<dbReference type="InterPro" id="IPR019734">
    <property type="entry name" value="TPR_rpt"/>
</dbReference>
<dbReference type="Proteomes" id="UP000239068">
    <property type="component" value="Unassembled WGS sequence"/>
</dbReference>
<keyword evidence="5" id="KW-1185">Reference proteome</keyword>
<dbReference type="RefSeq" id="WP_105020850.1">
    <property type="nucleotide sequence ID" value="NZ_MSCM01000001.1"/>
</dbReference>
<name>A0A2S7WXG3_9FLAO</name>
<reference evidence="4 5" key="1">
    <citation type="submission" date="2016-12" db="EMBL/GenBank/DDBJ databases">
        <title>Trade-off between light-utilization and light-protection in marine flavobacteria.</title>
        <authorList>
            <person name="Kumagai Y."/>
            <person name="Yoshizawa S."/>
            <person name="Kogure K."/>
            <person name="Iwasaki W."/>
        </authorList>
    </citation>
    <scope>NUCLEOTIDE SEQUENCE [LARGE SCALE GENOMIC DNA]</scope>
    <source>
        <strain evidence="4 5">ATCC 43844</strain>
    </source>
</reference>
<evidence type="ECO:0000256" key="2">
    <source>
        <dbReference type="SAM" id="SignalP"/>
    </source>
</evidence>
<dbReference type="AlphaFoldDB" id="A0A2S7WXG3"/>
<proteinExistence type="predicted"/>
<sequence length="425" mass="48858">MKVKIKQVAILMVLTFYTNQFFAQEKVFNANPDTAFEVARDLAFNGKRAQAQDSLKFILTKYPDYLDIRSFLASTYSWDGNYNEARKEFKYVLAKDANRKTDWIAYIKNEVYAEKYYNALALSLKALNIFNNDADLLQLKAKSELNSGKSQEALSTMKEAVKLHPNNEEVLNYQNSIENQLSFNRIGISFSTDYYDVYKGNNGWSNAYFSTLSYSRQTKYGSVIAKMNYLNRFQTDNYQFEVDLYPRIAEGLYAYVSGGFSNSPYNPTQRYGFELFKSLPKSFEASLGFRWLKFSTETTIYTGSLAWYTGNSYWAFRGYVTPGFPGTSKSAALIYRKYRSDAENYFAIEAGFGAAPTLDRFIPGFTGKEIFDLGSQKIVFGYFFSSKNKKNAWGFNASAFREEKPFSKGEYFLYTSLGVSYDVRF</sequence>
<feature type="signal peptide" evidence="2">
    <location>
        <begin position="1"/>
        <end position="23"/>
    </location>
</feature>
<keyword evidence="1" id="KW-0802">TPR repeat</keyword>
<evidence type="ECO:0000259" key="3">
    <source>
        <dbReference type="Pfam" id="PF19413"/>
    </source>
</evidence>
<feature type="repeat" description="TPR" evidence="1">
    <location>
        <begin position="134"/>
        <end position="167"/>
    </location>
</feature>
<dbReference type="PROSITE" id="PS50005">
    <property type="entry name" value="TPR"/>
    <property type="match status" value="1"/>
</dbReference>